<evidence type="ECO:0000313" key="2">
    <source>
        <dbReference type="Proteomes" id="UP000789396"/>
    </source>
</evidence>
<organism evidence="1 2">
    <name type="scientific">Racocetra fulgida</name>
    <dbReference type="NCBI Taxonomy" id="60492"/>
    <lineage>
        <taxon>Eukaryota</taxon>
        <taxon>Fungi</taxon>
        <taxon>Fungi incertae sedis</taxon>
        <taxon>Mucoromycota</taxon>
        <taxon>Glomeromycotina</taxon>
        <taxon>Glomeromycetes</taxon>
        <taxon>Diversisporales</taxon>
        <taxon>Gigasporaceae</taxon>
        <taxon>Racocetra</taxon>
    </lineage>
</organism>
<gene>
    <name evidence="1" type="ORF">RFULGI_LOCUS9825</name>
</gene>
<comment type="caution">
    <text evidence="1">The sequence shown here is derived from an EMBL/GenBank/DDBJ whole genome shotgun (WGS) entry which is preliminary data.</text>
</comment>
<keyword evidence="2" id="KW-1185">Reference proteome</keyword>
<dbReference type="AlphaFoldDB" id="A0A9N9ERG7"/>
<reference evidence="1" key="1">
    <citation type="submission" date="2021-06" db="EMBL/GenBank/DDBJ databases">
        <authorList>
            <person name="Kallberg Y."/>
            <person name="Tangrot J."/>
            <person name="Rosling A."/>
        </authorList>
    </citation>
    <scope>NUCLEOTIDE SEQUENCE</scope>
    <source>
        <strain evidence="1">IN212</strain>
    </source>
</reference>
<evidence type="ECO:0000313" key="1">
    <source>
        <dbReference type="EMBL" id="CAG8686216.1"/>
    </source>
</evidence>
<dbReference type="SUPFAM" id="SSF49599">
    <property type="entry name" value="TRAF domain-like"/>
    <property type="match status" value="1"/>
</dbReference>
<dbReference type="OrthoDB" id="289038at2759"/>
<dbReference type="Proteomes" id="UP000789396">
    <property type="component" value="Unassembled WGS sequence"/>
</dbReference>
<protein>
    <submittedName>
        <fullName evidence="1">10191_t:CDS:1</fullName>
    </submittedName>
</protein>
<feature type="non-terminal residue" evidence="1">
    <location>
        <position position="1"/>
    </location>
</feature>
<name>A0A9N9ERG7_9GLOM</name>
<accession>A0A9N9ERG7</accession>
<proteinExistence type="predicted"/>
<sequence>MPDFGYEIVDFQYNTWQITSWTSLEKRITGPEFEAGGVPAGWHCCAQFALALWNPEDPTSYVFHCTYVLNCLSFV</sequence>
<dbReference type="EMBL" id="CAJVPZ010018348">
    <property type="protein sequence ID" value="CAG8686216.1"/>
    <property type="molecule type" value="Genomic_DNA"/>
</dbReference>